<name>A0A6N8IZ93_9BURK</name>
<protein>
    <submittedName>
        <fullName evidence="1">Uncharacterized protein</fullName>
    </submittedName>
</protein>
<sequence>MDPTKAHSNDDTAHLSVEAIRLAVNVAQAECICQVHLRVCLLTEAGERAGIQPFLYEP</sequence>
<dbReference type="EMBL" id="WSEL01000009">
    <property type="protein sequence ID" value="MVQ31882.1"/>
    <property type="molecule type" value="Genomic_DNA"/>
</dbReference>
<evidence type="ECO:0000313" key="1">
    <source>
        <dbReference type="EMBL" id="MVQ31882.1"/>
    </source>
</evidence>
<evidence type="ECO:0000313" key="2">
    <source>
        <dbReference type="Proteomes" id="UP000469385"/>
    </source>
</evidence>
<gene>
    <name evidence="1" type="ORF">GON04_20660</name>
</gene>
<accession>A0A6N8IZ93</accession>
<keyword evidence="2" id="KW-1185">Reference proteome</keyword>
<dbReference type="Proteomes" id="UP000469385">
    <property type="component" value="Unassembled WGS sequence"/>
</dbReference>
<dbReference type="RefSeq" id="WP_157399887.1">
    <property type="nucleotide sequence ID" value="NZ_WSEL01000009.1"/>
</dbReference>
<comment type="caution">
    <text evidence="1">The sequence shown here is derived from an EMBL/GenBank/DDBJ whole genome shotgun (WGS) entry which is preliminary data.</text>
</comment>
<reference evidence="1 2" key="1">
    <citation type="submission" date="2019-12" db="EMBL/GenBank/DDBJ databases">
        <authorList>
            <person name="Huq M.A."/>
        </authorList>
    </citation>
    <scope>NUCLEOTIDE SEQUENCE [LARGE SCALE GENOMIC DNA]</scope>
    <source>
        <strain evidence="1 2">MAH-25</strain>
    </source>
</reference>
<proteinExistence type="predicted"/>
<dbReference type="AlphaFoldDB" id="A0A6N8IZ93"/>
<organism evidence="1 2">
    <name type="scientific">Ramlibacter pinisoli</name>
    <dbReference type="NCBI Taxonomy" id="2682844"/>
    <lineage>
        <taxon>Bacteria</taxon>
        <taxon>Pseudomonadati</taxon>
        <taxon>Pseudomonadota</taxon>
        <taxon>Betaproteobacteria</taxon>
        <taxon>Burkholderiales</taxon>
        <taxon>Comamonadaceae</taxon>
        <taxon>Ramlibacter</taxon>
    </lineage>
</organism>